<dbReference type="InterPro" id="IPR056024">
    <property type="entry name" value="DUF7605"/>
</dbReference>
<feature type="compositionally biased region" description="Acidic residues" evidence="1">
    <location>
        <begin position="71"/>
        <end position="96"/>
    </location>
</feature>
<dbReference type="AlphaFoldDB" id="A0AAD3HQC1"/>
<feature type="non-terminal residue" evidence="3">
    <location>
        <position position="658"/>
    </location>
</feature>
<accession>A0AAD3HQC1</accession>
<evidence type="ECO:0000256" key="1">
    <source>
        <dbReference type="SAM" id="MobiDB-lite"/>
    </source>
</evidence>
<feature type="domain" description="DUF7605" evidence="2">
    <location>
        <begin position="381"/>
        <end position="551"/>
    </location>
</feature>
<evidence type="ECO:0000259" key="2">
    <source>
        <dbReference type="Pfam" id="PF24564"/>
    </source>
</evidence>
<name>A0AAD3HQC1_9CHLO</name>
<dbReference type="PANTHER" id="PTHR36681:SF3">
    <property type="entry name" value="NUCLEAR GTPASE, GERMINAL CENTER-ASSOCIATED, TANDEM DUPLICATE 3"/>
    <property type="match status" value="1"/>
</dbReference>
<comment type="caution">
    <text evidence="3">The sequence shown here is derived from an EMBL/GenBank/DDBJ whole genome shotgun (WGS) entry which is preliminary data.</text>
</comment>
<organism evidence="3 4">
    <name type="scientific">Astrephomene gubernaculifera</name>
    <dbReference type="NCBI Taxonomy" id="47775"/>
    <lineage>
        <taxon>Eukaryota</taxon>
        <taxon>Viridiplantae</taxon>
        <taxon>Chlorophyta</taxon>
        <taxon>core chlorophytes</taxon>
        <taxon>Chlorophyceae</taxon>
        <taxon>CS clade</taxon>
        <taxon>Chlamydomonadales</taxon>
        <taxon>Astrephomenaceae</taxon>
        <taxon>Astrephomene</taxon>
    </lineage>
</organism>
<proteinExistence type="predicted"/>
<feature type="non-terminal residue" evidence="3">
    <location>
        <position position="1"/>
    </location>
</feature>
<keyword evidence="4" id="KW-1185">Reference proteome</keyword>
<dbReference type="EMBL" id="BMAR01000028">
    <property type="protein sequence ID" value="GFR49233.1"/>
    <property type="molecule type" value="Genomic_DNA"/>
</dbReference>
<gene>
    <name evidence="3" type="ORF">Agub_g11232</name>
</gene>
<feature type="compositionally biased region" description="Gly residues" evidence="1">
    <location>
        <begin position="114"/>
        <end position="125"/>
    </location>
</feature>
<feature type="region of interest" description="Disordered" evidence="1">
    <location>
        <begin position="1"/>
        <end position="143"/>
    </location>
</feature>
<reference evidence="3 4" key="1">
    <citation type="journal article" date="2021" name="Sci. Rep.">
        <title>Genome sequencing of the multicellular alga Astrephomene provides insights into convergent evolution of germ-soma differentiation.</title>
        <authorList>
            <person name="Yamashita S."/>
            <person name="Yamamoto K."/>
            <person name="Matsuzaki R."/>
            <person name="Suzuki S."/>
            <person name="Yamaguchi H."/>
            <person name="Hirooka S."/>
            <person name="Minakuchi Y."/>
            <person name="Miyagishima S."/>
            <person name="Kawachi M."/>
            <person name="Toyoda A."/>
            <person name="Nozaki H."/>
        </authorList>
    </citation>
    <scope>NUCLEOTIDE SEQUENCE [LARGE SCALE GENOMIC DNA]</scope>
    <source>
        <strain evidence="3 4">NIES-4017</strain>
    </source>
</reference>
<feature type="compositionally biased region" description="Acidic residues" evidence="1">
    <location>
        <begin position="1"/>
        <end position="27"/>
    </location>
</feature>
<evidence type="ECO:0000313" key="4">
    <source>
        <dbReference type="Proteomes" id="UP001054857"/>
    </source>
</evidence>
<dbReference type="PANTHER" id="PTHR36681">
    <property type="entry name" value="NUCLEAR GTPASE, GERMINAL CENTER-ASSOCIATED, TANDEM DUPLICATE 3"/>
    <property type="match status" value="1"/>
</dbReference>
<protein>
    <recommendedName>
        <fullName evidence="2">DUF7605 domain-containing protein</fullName>
    </recommendedName>
</protein>
<dbReference type="Proteomes" id="UP001054857">
    <property type="component" value="Unassembled WGS sequence"/>
</dbReference>
<sequence length="658" mass="71624">KGGEESGEGSEEEEGGMEGEGEEEVEVVEISSGDEGSGSEEEIEDSDEDYSPGHSSSGDEEEEGARGQRSEEDEDEEDEAEDDVVEVADSDEEEGSEGSGGRAVGRKRKRSGRSGAGGGGRGGGKAQKRSKTGNAGGKGGAAGMLASLSSKSLDEQMTQLREAVRTYSELRSSYVALVRQRKSEEHQLAAVTQRLQKQELHMKALCAVARNNFSRDRLQQDFREGVKEMGKLPTGGPEGEGEPELPVFCVSARDAQKLEGRNKRAGRAATFVRLDQTEVLALRQHVRHTAERGRMRAQRELLRALFAFIDSVGSFLLNKRQEDPRVSAAVLRAVFGQGLEWLRARLQEGLDVQLLHIQDEFLHRGLRPYLLAGLAEAQGRAPGTSRGWGLRNWSTYRACVRRNGVFHSPSAGPLDFNGDLANPLLNRIGGVWDDIFNKRFAQRLSDLVSWSLEVLDSFVAAVRQQVAQRLAGCPQQLDSLHAQVRRDEERRLAAWRDRALAEVEGAARDLSRDVMEPRVRAALQPAYQQAAWESGTGCYKRMKAAVEGRVEAVGAAALREAAAALEQEVAQLLSRVGASFAAALETLVEAATARFSLLWDDAPSSYDHRYPAAVALRDLACRTRDMCGKAGVAVPEPFELPPPTPEEPVGVRAAAGVE</sequence>
<evidence type="ECO:0000313" key="3">
    <source>
        <dbReference type="EMBL" id="GFR49233.1"/>
    </source>
</evidence>
<feature type="compositionally biased region" description="Acidic residues" evidence="1">
    <location>
        <begin position="37"/>
        <end position="50"/>
    </location>
</feature>
<dbReference type="Pfam" id="PF24564">
    <property type="entry name" value="DUF7605"/>
    <property type="match status" value="1"/>
</dbReference>
<feature type="region of interest" description="Disordered" evidence="1">
    <location>
        <begin position="638"/>
        <end position="658"/>
    </location>
</feature>